<name>A0A7W9H4E5_9ACTN</name>
<feature type="signal peptide" evidence="1">
    <location>
        <begin position="1"/>
        <end position="27"/>
    </location>
</feature>
<keyword evidence="3" id="KW-1185">Reference proteome</keyword>
<evidence type="ECO:0008006" key="4">
    <source>
        <dbReference type="Google" id="ProtNLM"/>
    </source>
</evidence>
<accession>A0A7W9H4E5</accession>
<dbReference type="RefSeq" id="WP_184984903.1">
    <property type="nucleotide sequence ID" value="NZ_JACHNE010000001.1"/>
</dbReference>
<comment type="caution">
    <text evidence="2">The sequence shown here is derived from an EMBL/GenBank/DDBJ whole genome shotgun (WGS) entry which is preliminary data.</text>
</comment>
<dbReference type="AlphaFoldDB" id="A0A7W9H4E5"/>
<feature type="chain" id="PRO_5030849448" description="Lipoprotein" evidence="1">
    <location>
        <begin position="28"/>
        <end position="50"/>
    </location>
</feature>
<gene>
    <name evidence="2" type="ORF">HDA41_003462</name>
</gene>
<keyword evidence="1" id="KW-0732">Signal</keyword>
<proteinExistence type="predicted"/>
<evidence type="ECO:0000256" key="1">
    <source>
        <dbReference type="SAM" id="SignalP"/>
    </source>
</evidence>
<sequence length="50" mass="5124">MTLTKKIVATVALVLGTTVAGTAPALADTHISVTPQDTHISVTPQDTHIS</sequence>
<dbReference type="EMBL" id="JACHNE010000001">
    <property type="protein sequence ID" value="MBB5795498.1"/>
    <property type="molecule type" value="Genomic_DNA"/>
</dbReference>
<organism evidence="2 3">
    <name type="scientific">Streptomyces caelestis</name>
    <dbReference type="NCBI Taxonomy" id="36816"/>
    <lineage>
        <taxon>Bacteria</taxon>
        <taxon>Bacillati</taxon>
        <taxon>Actinomycetota</taxon>
        <taxon>Actinomycetes</taxon>
        <taxon>Kitasatosporales</taxon>
        <taxon>Streptomycetaceae</taxon>
        <taxon>Streptomyces</taxon>
    </lineage>
</organism>
<protein>
    <recommendedName>
        <fullName evidence="4">Lipoprotein</fullName>
    </recommendedName>
</protein>
<evidence type="ECO:0000313" key="3">
    <source>
        <dbReference type="Proteomes" id="UP000590647"/>
    </source>
</evidence>
<dbReference type="Proteomes" id="UP000590647">
    <property type="component" value="Unassembled WGS sequence"/>
</dbReference>
<evidence type="ECO:0000313" key="2">
    <source>
        <dbReference type="EMBL" id="MBB5795498.1"/>
    </source>
</evidence>
<reference evidence="2 3" key="1">
    <citation type="submission" date="2020-08" db="EMBL/GenBank/DDBJ databases">
        <title>Sequencing the genomes of 1000 actinobacteria strains.</title>
        <authorList>
            <person name="Klenk H.-P."/>
        </authorList>
    </citation>
    <scope>NUCLEOTIDE SEQUENCE [LARGE SCALE GENOMIC DNA]</scope>
    <source>
        <strain evidence="2 3">DSM 40084</strain>
    </source>
</reference>